<dbReference type="EMBL" id="VBUT01000002">
    <property type="protein sequence ID" value="TLF80791.1"/>
    <property type="molecule type" value="Genomic_DNA"/>
</dbReference>
<keyword evidence="2" id="KW-0378">Hydrolase</keyword>
<name>A0A5R8NX28_9NOCA</name>
<sequence>MPSSTRELLHEAGYTVCLFDHRNHGASSYRYGFRGLGEQFTTDIVEVIASLRARAEFRDAKIALFGFSFSTFPSVNALTRRDFAVDAIICDSGPVDDGRALFERFLAAGPPTAARHIGTRTGRGGDQVGDVGNRAGDARRRLAAAGDAGGGAGARTLHLRGERPDHYSGCRACPGRTVPAVPGAGTAGRGHLEGLKLARQHYSELVLDFLEHTLAA</sequence>
<evidence type="ECO:0000259" key="1">
    <source>
        <dbReference type="Pfam" id="PF00561"/>
    </source>
</evidence>
<feature type="domain" description="AB hydrolase-1" evidence="1">
    <location>
        <begin position="8"/>
        <end position="101"/>
    </location>
</feature>
<protein>
    <submittedName>
        <fullName evidence="2">Alpha/beta hydrolase</fullName>
    </submittedName>
</protein>
<gene>
    <name evidence="2" type="ORF">FEK34_03580</name>
</gene>
<proteinExistence type="predicted"/>
<dbReference type="Proteomes" id="UP000306378">
    <property type="component" value="Unassembled WGS sequence"/>
</dbReference>
<dbReference type="RefSeq" id="WP_138446442.1">
    <property type="nucleotide sequence ID" value="NZ_VBUT01000002.1"/>
</dbReference>
<evidence type="ECO:0000313" key="3">
    <source>
        <dbReference type="Proteomes" id="UP000306378"/>
    </source>
</evidence>
<reference evidence="2 3" key="1">
    <citation type="submission" date="2019-05" db="EMBL/GenBank/DDBJ databases">
        <title>Genomes sequences of two Nocardia cyriacigeorgica environmental isolates, type strains Nocardia asteroides ATCC 19247 and Nocardia cyriacigeorgica DSM 44484.</title>
        <authorList>
            <person name="Vautrin F."/>
            <person name="Bergeron E."/>
            <person name="Dubost A."/>
            <person name="Abrouk D."/>
            <person name="Rodriguez Nava V."/>
            <person name="Pujic P."/>
        </authorList>
    </citation>
    <scope>NUCLEOTIDE SEQUENCE [LARGE SCALE GENOMIC DNA]</scope>
    <source>
        <strain evidence="2 3">EML 446</strain>
    </source>
</reference>
<evidence type="ECO:0000313" key="2">
    <source>
        <dbReference type="EMBL" id="TLF80791.1"/>
    </source>
</evidence>
<dbReference type="Pfam" id="PF00561">
    <property type="entry name" value="Abhydrolase_1"/>
    <property type="match status" value="1"/>
</dbReference>
<organism evidence="2 3">
    <name type="scientific">Nocardia cyriacigeorgica</name>
    <dbReference type="NCBI Taxonomy" id="135487"/>
    <lineage>
        <taxon>Bacteria</taxon>
        <taxon>Bacillati</taxon>
        <taxon>Actinomycetota</taxon>
        <taxon>Actinomycetes</taxon>
        <taxon>Mycobacteriales</taxon>
        <taxon>Nocardiaceae</taxon>
        <taxon>Nocardia</taxon>
    </lineage>
</organism>
<comment type="caution">
    <text evidence="2">The sequence shown here is derived from an EMBL/GenBank/DDBJ whole genome shotgun (WGS) entry which is preliminary data.</text>
</comment>
<dbReference type="GO" id="GO:0016787">
    <property type="term" value="F:hydrolase activity"/>
    <property type="evidence" value="ECO:0007669"/>
    <property type="project" value="UniProtKB-KW"/>
</dbReference>
<dbReference type="AlphaFoldDB" id="A0A5R8NX28"/>
<dbReference type="InterPro" id="IPR029058">
    <property type="entry name" value="AB_hydrolase_fold"/>
</dbReference>
<dbReference type="Gene3D" id="3.40.50.1820">
    <property type="entry name" value="alpha/beta hydrolase"/>
    <property type="match status" value="1"/>
</dbReference>
<accession>A0A5R8NX28</accession>
<dbReference type="InterPro" id="IPR000073">
    <property type="entry name" value="AB_hydrolase_1"/>
</dbReference>
<dbReference type="SUPFAM" id="SSF53474">
    <property type="entry name" value="alpha/beta-Hydrolases"/>
    <property type="match status" value="1"/>
</dbReference>